<dbReference type="Gene3D" id="3.30.565.10">
    <property type="entry name" value="Histidine kinase-like ATPase, C-terminal domain"/>
    <property type="match status" value="1"/>
</dbReference>
<evidence type="ECO:0000313" key="14">
    <source>
        <dbReference type="EMBL" id="KDE41216.1"/>
    </source>
</evidence>
<keyword evidence="7 14" id="KW-0418">Kinase</keyword>
<evidence type="ECO:0000259" key="13">
    <source>
        <dbReference type="PROSITE" id="PS50885"/>
    </source>
</evidence>
<dbReference type="STRING" id="267850.ADINL_0289"/>
<dbReference type="PANTHER" id="PTHR45436:SF1">
    <property type="entry name" value="SENSOR PROTEIN QSEC"/>
    <property type="match status" value="1"/>
</dbReference>
<comment type="caution">
    <text evidence="14">The sequence shown here is derived from an EMBL/GenBank/DDBJ whole genome shotgun (WGS) entry which is preliminary data.</text>
</comment>
<dbReference type="Pfam" id="PF02518">
    <property type="entry name" value="HATPase_c"/>
    <property type="match status" value="1"/>
</dbReference>
<dbReference type="SMART" id="SM00387">
    <property type="entry name" value="HATPase_c"/>
    <property type="match status" value="1"/>
</dbReference>
<evidence type="ECO:0000256" key="6">
    <source>
        <dbReference type="ARBA" id="ARBA00022692"/>
    </source>
</evidence>
<keyword evidence="10 11" id="KW-0472">Membrane</keyword>
<keyword evidence="8 11" id="KW-1133">Transmembrane helix</keyword>
<keyword evidence="9" id="KW-0902">Two-component regulatory system</keyword>
<dbReference type="Proteomes" id="UP000027318">
    <property type="component" value="Unassembled WGS sequence"/>
</dbReference>
<dbReference type="RefSeq" id="WP_036543002.1">
    <property type="nucleotide sequence ID" value="NZ_JMSZ01000007.1"/>
</dbReference>
<dbReference type="OrthoDB" id="9809766at2"/>
<dbReference type="AlphaFoldDB" id="A0A063Y903"/>
<dbReference type="InterPro" id="IPR013727">
    <property type="entry name" value="2CSK_N"/>
</dbReference>
<dbReference type="InterPro" id="IPR003660">
    <property type="entry name" value="HAMP_dom"/>
</dbReference>
<dbReference type="InterPro" id="IPR003661">
    <property type="entry name" value="HisK_dim/P_dom"/>
</dbReference>
<dbReference type="Pfam" id="PF08521">
    <property type="entry name" value="2CSK_N"/>
    <property type="match status" value="1"/>
</dbReference>
<feature type="transmembrane region" description="Helical" evidence="11">
    <location>
        <begin position="156"/>
        <end position="179"/>
    </location>
</feature>
<evidence type="ECO:0000256" key="9">
    <source>
        <dbReference type="ARBA" id="ARBA00023012"/>
    </source>
</evidence>
<dbReference type="PROSITE" id="PS50885">
    <property type="entry name" value="HAMP"/>
    <property type="match status" value="1"/>
</dbReference>
<keyword evidence="15" id="KW-1185">Reference proteome</keyword>
<feature type="domain" description="Histidine kinase" evidence="12">
    <location>
        <begin position="239"/>
        <end position="457"/>
    </location>
</feature>
<evidence type="ECO:0000256" key="2">
    <source>
        <dbReference type="ARBA" id="ARBA00004370"/>
    </source>
</evidence>
<evidence type="ECO:0000256" key="5">
    <source>
        <dbReference type="ARBA" id="ARBA00022679"/>
    </source>
</evidence>
<evidence type="ECO:0000313" key="15">
    <source>
        <dbReference type="Proteomes" id="UP000027318"/>
    </source>
</evidence>
<sequence length="463" mass="51514">MIQSVRSHLILWFIIPLTLMIPLSLYVSQYVLTQRIDDSFDSMLRMGAERFEERLFVAEGEVRINMLYFSVNSLGTGGQGKLFYRVRDAQGRLLTGFEGLQGPGDLLEGEGFYNTVFAGTDLRALRLFIPVRGATAPVEVIVAESREGREHLLQEFLSNLLVINVGLGISALLIALFAIHQGLSPLKRIESALRKRSAHDLSPVEEKVPAEVSALVDSINHLMVKIRQNMQHIQQFNADVSHQLRTPISEIRVLAEMSEKQCDDPQLKQQLRAIRKTTDYASHTTQQLLKYAKTKSDLVDHASLAVQDLQPVCHEACARLLNRVLQRGQELELIADERPFPVRCDPIMVQWLLTNLIDNASVHAGGADADYQGLIRVRLTEQSGLACLSVEDAGVGIPDEAMQHVTERFYRVNRDEKGSGLGLAIVSQVAQSHGAQLQLRRSSTGGLLVSVLFPLVTDQQLAQ</sequence>
<evidence type="ECO:0000256" key="3">
    <source>
        <dbReference type="ARBA" id="ARBA00012438"/>
    </source>
</evidence>
<dbReference type="Gene3D" id="6.10.340.10">
    <property type="match status" value="1"/>
</dbReference>
<dbReference type="Gene3D" id="1.10.287.130">
    <property type="match status" value="1"/>
</dbReference>
<dbReference type="CDD" id="cd00082">
    <property type="entry name" value="HisKA"/>
    <property type="match status" value="1"/>
</dbReference>
<accession>A0A063Y903</accession>
<gene>
    <name evidence="14" type="ORF">ADINL_0289</name>
</gene>
<dbReference type="CDD" id="cd00075">
    <property type="entry name" value="HATPase"/>
    <property type="match status" value="1"/>
</dbReference>
<feature type="domain" description="HAMP" evidence="13">
    <location>
        <begin position="180"/>
        <end position="231"/>
    </location>
</feature>
<dbReference type="InterPro" id="IPR004358">
    <property type="entry name" value="Sig_transdc_His_kin-like_C"/>
</dbReference>
<dbReference type="PATRIC" id="fig|267850.7.peg.285"/>
<dbReference type="Pfam" id="PF00512">
    <property type="entry name" value="HisKA"/>
    <property type="match status" value="1"/>
</dbReference>
<keyword evidence="4" id="KW-0597">Phosphoprotein</keyword>
<evidence type="ECO:0000256" key="1">
    <source>
        <dbReference type="ARBA" id="ARBA00000085"/>
    </source>
</evidence>
<reference evidence="14 15" key="1">
    <citation type="journal article" date="2005" name="Int. J. Syst. Evol. Microbiol.">
        <title>Nitrincola lacisaponensis gen. nov., sp. nov., a novel alkaliphilic bacterium isolated from an alkaline, saline lake.</title>
        <authorList>
            <person name="Dimitriu P.A."/>
            <person name="Shukla S.K."/>
            <person name="Conradt J."/>
            <person name="Marquez M.C."/>
            <person name="Ventosa A."/>
            <person name="Maglia A."/>
            <person name="Peyton B.M."/>
            <person name="Pinkart H.C."/>
            <person name="Mormile M.R."/>
        </authorList>
    </citation>
    <scope>NUCLEOTIDE SEQUENCE [LARGE SCALE GENOMIC DNA]</scope>
    <source>
        <strain evidence="14 15">4CA</strain>
    </source>
</reference>
<dbReference type="GO" id="GO:0000155">
    <property type="term" value="F:phosphorelay sensor kinase activity"/>
    <property type="evidence" value="ECO:0007669"/>
    <property type="project" value="InterPro"/>
</dbReference>
<dbReference type="GO" id="GO:0005886">
    <property type="term" value="C:plasma membrane"/>
    <property type="evidence" value="ECO:0007669"/>
    <property type="project" value="TreeGrafter"/>
</dbReference>
<dbReference type="EMBL" id="JMSZ01000007">
    <property type="protein sequence ID" value="KDE41216.1"/>
    <property type="molecule type" value="Genomic_DNA"/>
</dbReference>
<evidence type="ECO:0000259" key="12">
    <source>
        <dbReference type="PROSITE" id="PS50109"/>
    </source>
</evidence>
<evidence type="ECO:0000256" key="4">
    <source>
        <dbReference type="ARBA" id="ARBA00022553"/>
    </source>
</evidence>
<dbReference type="EC" id="2.7.13.3" evidence="3"/>
<dbReference type="PANTHER" id="PTHR45436">
    <property type="entry name" value="SENSOR HISTIDINE KINASE YKOH"/>
    <property type="match status" value="1"/>
</dbReference>
<evidence type="ECO:0000256" key="7">
    <source>
        <dbReference type="ARBA" id="ARBA00022777"/>
    </source>
</evidence>
<comment type="catalytic activity">
    <reaction evidence="1">
        <text>ATP + protein L-histidine = ADP + protein N-phospho-L-histidine.</text>
        <dbReference type="EC" id="2.7.13.3"/>
    </reaction>
</comment>
<dbReference type="InterPro" id="IPR005467">
    <property type="entry name" value="His_kinase_dom"/>
</dbReference>
<protein>
    <recommendedName>
        <fullName evidence="3">histidine kinase</fullName>
        <ecNumber evidence="3">2.7.13.3</ecNumber>
    </recommendedName>
</protein>
<evidence type="ECO:0000256" key="11">
    <source>
        <dbReference type="SAM" id="Phobius"/>
    </source>
</evidence>
<keyword evidence="6 11" id="KW-0812">Transmembrane</keyword>
<dbReference type="SMART" id="SM00388">
    <property type="entry name" value="HisKA"/>
    <property type="match status" value="1"/>
</dbReference>
<dbReference type="InterPro" id="IPR036890">
    <property type="entry name" value="HATPase_C_sf"/>
</dbReference>
<dbReference type="InterPro" id="IPR050428">
    <property type="entry name" value="TCS_sensor_his_kinase"/>
</dbReference>
<dbReference type="SUPFAM" id="SSF55874">
    <property type="entry name" value="ATPase domain of HSP90 chaperone/DNA topoisomerase II/histidine kinase"/>
    <property type="match status" value="1"/>
</dbReference>
<evidence type="ECO:0000256" key="8">
    <source>
        <dbReference type="ARBA" id="ARBA00022989"/>
    </source>
</evidence>
<comment type="subcellular location">
    <subcellularLocation>
        <location evidence="2">Membrane</location>
    </subcellularLocation>
</comment>
<feature type="transmembrane region" description="Helical" evidence="11">
    <location>
        <begin position="9"/>
        <end position="32"/>
    </location>
</feature>
<keyword evidence="5" id="KW-0808">Transferase</keyword>
<dbReference type="InterPro" id="IPR003594">
    <property type="entry name" value="HATPase_dom"/>
</dbReference>
<name>A0A063Y903_9GAMM</name>
<evidence type="ECO:0000256" key="10">
    <source>
        <dbReference type="ARBA" id="ARBA00023136"/>
    </source>
</evidence>
<dbReference type="InterPro" id="IPR036097">
    <property type="entry name" value="HisK_dim/P_sf"/>
</dbReference>
<dbReference type="Pfam" id="PF00672">
    <property type="entry name" value="HAMP"/>
    <property type="match status" value="1"/>
</dbReference>
<dbReference type="PRINTS" id="PR00344">
    <property type="entry name" value="BCTRLSENSOR"/>
</dbReference>
<proteinExistence type="predicted"/>
<dbReference type="PROSITE" id="PS50109">
    <property type="entry name" value="HIS_KIN"/>
    <property type="match status" value="1"/>
</dbReference>
<organism evidence="14 15">
    <name type="scientific">Nitrincola lacisaponensis</name>
    <dbReference type="NCBI Taxonomy" id="267850"/>
    <lineage>
        <taxon>Bacteria</taxon>
        <taxon>Pseudomonadati</taxon>
        <taxon>Pseudomonadota</taxon>
        <taxon>Gammaproteobacteria</taxon>
        <taxon>Oceanospirillales</taxon>
        <taxon>Oceanospirillaceae</taxon>
        <taxon>Nitrincola</taxon>
    </lineage>
</organism>
<dbReference type="SUPFAM" id="SSF47384">
    <property type="entry name" value="Homodimeric domain of signal transducing histidine kinase"/>
    <property type="match status" value="1"/>
</dbReference>